<evidence type="ECO:0000313" key="1">
    <source>
        <dbReference type="EMBL" id="TCO25566.1"/>
    </source>
</evidence>
<sequence>MIEWRYFDLEAQIYGDELALKHGRVDVPQGPGLGIDPDPDVISTYLNA</sequence>
<gene>
    <name evidence="1" type="ORF">EV644_10470</name>
</gene>
<name>A0ABY2BPA1_9ACTN</name>
<comment type="caution">
    <text evidence="1">The sequence shown here is derived from an EMBL/GenBank/DDBJ whole genome shotgun (WGS) entry which is preliminary data.</text>
</comment>
<evidence type="ECO:0000313" key="2">
    <source>
        <dbReference type="Proteomes" id="UP000295818"/>
    </source>
</evidence>
<accession>A0ABY2BPA1</accession>
<dbReference type="Proteomes" id="UP000295818">
    <property type="component" value="Unassembled WGS sequence"/>
</dbReference>
<dbReference type="Gene3D" id="3.20.20.120">
    <property type="entry name" value="Enolase-like C-terminal domain"/>
    <property type="match status" value="1"/>
</dbReference>
<dbReference type="EMBL" id="SLWM01000004">
    <property type="protein sequence ID" value="TCO25566.1"/>
    <property type="molecule type" value="Genomic_DNA"/>
</dbReference>
<reference evidence="1 2" key="1">
    <citation type="journal article" date="2015" name="Stand. Genomic Sci.">
        <title>Genomic Encyclopedia of Bacterial and Archaeal Type Strains, Phase III: the genomes of soil and plant-associated and newly described type strains.</title>
        <authorList>
            <person name="Whitman W.B."/>
            <person name="Woyke T."/>
            <person name="Klenk H.P."/>
            <person name="Zhou Y."/>
            <person name="Lilburn T.G."/>
            <person name="Beck B.J."/>
            <person name="De Vos P."/>
            <person name="Vandamme P."/>
            <person name="Eisen J.A."/>
            <person name="Garrity G."/>
            <person name="Hugenholtz P."/>
            <person name="Kyrpides N.C."/>
        </authorList>
    </citation>
    <scope>NUCLEOTIDE SEQUENCE [LARGE SCALE GENOMIC DNA]</scope>
    <source>
        <strain evidence="1 2">VKM Ac-2538</strain>
    </source>
</reference>
<dbReference type="InterPro" id="IPR036849">
    <property type="entry name" value="Enolase-like_C_sf"/>
</dbReference>
<organism evidence="1 2">
    <name type="scientific">Kribbella orskensis</name>
    <dbReference type="NCBI Taxonomy" id="2512216"/>
    <lineage>
        <taxon>Bacteria</taxon>
        <taxon>Bacillati</taxon>
        <taxon>Actinomycetota</taxon>
        <taxon>Actinomycetes</taxon>
        <taxon>Propionibacteriales</taxon>
        <taxon>Kribbellaceae</taxon>
        <taxon>Kribbella</taxon>
    </lineage>
</organism>
<protein>
    <recommendedName>
        <fullName evidence="3">Enolase-like protein</fullName>
    </recommendedName>
</protein>
<keyword evidence="2" id="KW-1185">Reference proteome</keyword>
<evidence type="ECO:0008006" key="3">
    <source>
        <dbReference type="Google" id="ProtNLM"/>
    </source>
</evidence>
<proteinExistence type="predicted"/>
<dbReference type="SUPFAM" id="SSF51604">
    <property type="entry name" value="Enolase C-terminal domain-like"/>
    <property type="match status" value="1"/>
</dbReference>